<comment type="caution">
    <text evidence="9">The sequence shown here is derived from an EMBL/GenBank/DDBJ whole genome shotgun (WGS) entry which is preliminary data.</text>
</comment>
<dbReference type="Pfam" id="PF00282">
    <property type="entry name" value="Pyridoxal_deC"/>
    <property type="match status" value="1"/>
</dbReference>
<dbReference type="InterPro" id="IPR010107">
    <property type="entry name" value="Glutamate_decarboxylase"/>
</dbReference>
<dbReference type="EC" id="4.1.1.15" evidence="3"/>
<comment type="catalytic activity">
    <reaction evidence="6">
        <text>L-glutamate + H(+) = 4-aminobutanoate + CO2</text>
        <dbReference type="Rhea" id="RHEA:17785"/>
        <dbReference type="ChEBI" id="CHEBI:15378"/>
        <dbReference type="ChEBI" id="CHEBI:16526"/>
        <dbReference type="ChEBI" id="CHEBI:29985"/>
        <dbReference type="ChEBI" id="CHEBI:59888"/>
        <dbReference type="EC" id="4.1.1.15"/>
    </reaction>
</comment>
<dbReference type="AlphaFoldDB" id="A0AAV8V4A5"/>
<keyword evidence="4 7" id="KW-0663">Pyridoxal phosphate</keyword>
<evidence type="ECO:0000256" key="8">
    <source>
        <dbReference type="RuleBase" id="RU000382"/>
    </source>
</evidence>
<proteinExistence type="inferred from homology"/>
<dbReference type="GO" id="GO:0005829">
    <property type="term" value="C:cytosol"/>
    <property type="evidence" value="ECO:0007669"/>
    <property type="project" value="TreeGrafter"/>
</dbReference>
<comment type="similarity">
    <text evidence="2 8">Belongs to the group II decarboxylase family.</text>
</comment>
<dbReference type="SUPFAM" id="SSF53383">
    <property type="entry name" value="PLP-dependent transferases"/>
    <property type="match status" value="1"/>
</dbReference>
<dbReference type="Proteomes" id="UP001157974">
    <property type="component" value="Unassembled WGS sequence"/>
</dbReference>
<reference evidence="9 10" key="1">
    <citation type="journal article" date="2023" name="Nat. Commun.">
        <title>Origin of minicircular mitochondrial genomes in red algae.</title>
        <authorList>
            <person name="Lee Y."/>
            <person name="Cho C.H."/>
            <person name="Lee Y.M."/>
            <person name="Park S.I."/>
            <person name="Yang J.H."/>
            <person name="West J.A."/>
            <person name="Bhattacharya D."/>
            <person name="Yoon H.S."/>
        </authorList>
    </citation>
    <scope>NUCLEOTIDE SEQUENCE [LARGE SCALE GENOMIC DNA]</scope>
    <source>
        <strain evidence="9 10">CCMP1338</strain>
        <tissue evidence="9">Whole cell</tissue>
    </source>
</reference>
<dbReference type="Gene3D" id="4.10.280.50">
    <property type="match status" value="1"/>
</dbReference>
<dbReference type="PANTHER" id="PTHR43321">
    <property type="entry name" value="GLUTAMATE DECARBOXYLASE"/>
    <property type="match status" value="1"/>
</dbReference>
<evidence type="ECO:0000256" key="5">
    <source>
        <dbReference type="ARBA" id="ARBA00023239"/>
    </source>
</evidence>
<evidence type="ECO:0000256" key="6">
    <source>
        <dbReference type="ARBA" id="ARBA00048868"/>
    </source>
</evidence>
<evidence type="ECO:0000256" key="3">
    <source>
        <dbReference type="ARBA" id="ARBA00012421"/>
    </source>
</evidence>
<dbReference type="InterPro" id="IPR015424">
    <property type="entry name" value="PyrdxlP-dep_Trfase"/>
</dbReference>
<accession>A0AAV8V4A5</accession>
<organism evidence="9 10">
    <name type="scientific">Rhodosorus marinus</name>
    <dbReference type="NCBI Taxonomy" id="101924"/>
    <lineage>
        <taxon>Eukaryota</taxon>
        <taxon>Rhodophyta</taxon>
        <taxon>Stylonematophyceae</taxon>
        <taxon>Stylonematales</taxon>
        <taxon>Stylonemataceae</taxon>
        <taxon>Rhodosorus</taxon>
    </lineage>
</organism>
<keyword evidence="10" id="KW-1185">Reference proteome</keyword>
<dbReference type="InterPro" id="IPR002129">
    <property type="entry name" value="PyrdxlP-dep_de-COase"/>
</dbReference>
<name>A0AAV8V4A5_9RHOD</name>
<feature type="modified residue" description="N6-(pyridoxal phosphate)lysine" evidence="7">
    <location>
        <position position="302"/>
    </location>
</feature>
<dbReference type="EMBL" id="JAMWBK010000001">
    <property type="protein sequence ID" value="KAJ8909061.1"/>
    <property type="molecule type" value="Genomic_DNA"/>
</dbReference>
<dbReference type="Gene3D" id="3.40.640.10">
    <property type="entry name" value="Type I PLP-dependent aspartate aminotransferase-like (Major domain)"/>
    <property type="match status" value="1"/>
</dbReference>
<protein>
    <recommendedName>
        <fullName evidence="3">glutamate decarboxylase</fullName>
        <ecNumber evidence="3">4.1.1.15</ecNumber>
    </recommendedName>
</protein>
<keyword evidence="5 8" id="KW-0456">Lyase</keyword>
<dbReference type="GO" id="GO:0030170">
    <property type="term" value="F:pyridoxal phosphate binding"/>
    <property type="evidence" value="ECO:0007669"/>
    <property type="project" value="InterPro"/>
</dbReference>
<dbReference type="Gene3D" id="3.90.1150.160">
    <property type="match status" value="1"/>
</dbReference>
<evidence type="ECO:0000256" key="2">
    <source>
        <dbReference type="ARBA" id="ARBA00009533"/>
    </source>
</evidence>
<evidence type="ECO:0000256" key="7">
    <source>
        <dbReference type="PIRSR" id="PIRSR602129-50"/>
    </source>
</evidence>
<evidence type="ECO:0000313" key="10">
    <source>
        <dbReference type="Proteomes" id="UP001157974"/>
    </source>
</evidence>
<dbReference type="PANTHER" id="PTHR43321:SF3">
    <property type="entry name" value="GLUTAMATE DECARBOXYLASE"/>
    <property type="match status" value="1"/>
</dbReference>
<evidence type="ECO:0000313" key="9">
    <source>
        <dbReference type="EMBL" id="KAJ8909061.1"/>
    </source>
</evidence>
<comment type="cofactor">
    <cofactor evidence="1 7 8">
        <name>pyridoxal 5'-phosphate</name>
        <dbReference type="ChEBI" id="CHEBI:597326"/>
    </cofactor>
</comment>
<evidence type="ECO:0000256" key="1">
    <source>
        <dbReference type="ARBA" id="ARBA00001933"/>
    </source>
</evidence>
<evidence type="ECO:0000256" key="4">
    <source>
        <dbReference type="ARBA" id="ARBA00022898"/>
    </source>
</evidence>
<dbReference type="GO" id="GO:0004351">
    <property type="term" value="F:glutamate decarboxylase activity"/>
    <property type="evidence" value="ECO:0007669"/>
    <property type="project" value="UniProtKB-EC"/>
</dbReference>
<gene>
    <name evidence="9" type="ORF">NDN08_005758</name>
</gene>
<sequence>MASEKEMDSVKELDKRVATLEHLYSANGLPYHSSEYTETLQCHTSKFPEYGMPARHVHQIIVDTHAMDENERLNTSSYVNVVFEPEELEVAKIGMSINLADQTVYPVTYQLHDQVINLLAKLWNCPDSDTFLENGVHAGAGTVGSTEACLLAGLALKFRWREWYSHRHNLSPHEVRREVPNMVITTMFQACWEKFFKYMDVEARIVKPSYESMVISPEDVEKQIDENTIGVVCVLGNHYSGHYDPVHEIDAVVNRVNKAHGWQVGIHIDGASGAFIAPFQEDIPPWDFRLPSVLSISASGHKFGESVCGTGWVVWRQREQLSEHIAISVSYLGGNADSYTLNFSRPASGILVQYYKILRLGFRGYKAKVSHQMHITKYLRDRLRVMEKDGEKRFVMLDAGSDQPCLPVVAAMLNPKLKLPYTDIDLQHTISDDRWYVCGYHMEYTNPNTGEEEDLFDNMDASQTMFRIVVKSNLTMTMAENLANVFERAVAWLDENFREVELDSLSPLLQSVMKQTPVSPDQVASRTPTRRRLLSARVVGGDTSASTLSGRMFERTQSHAAC</sequence>
<dbReference type="InterPro" id="IPR015421">
    <property type="entry name" value="PyrdxlP-dep_Trfase_major"/>
</dbReference>
<dbReference type="GO" id="GO:0006538">
    <property type="term" value="P:L-glutamate catabolic process"/>
    <property type="evidence" value="ECO:0007669"/>
    <property type="project" value="TreeGrafter"/>
</dbReference>